<dbReference type="InterPro" id="IPR027413">
    <property type="entry name" value="GROEL-like_equatorial_sf"/>
</dbReference>
<dbReference type="STRING" id="1408163.A0A0F4YSX5"/>
<accession>A0A0F4YSX5</accession>
<dbReference type="NCBIfam" id="NF009488">
    <property type="entry name" value="PRK12850.1"/>
    <property type="match status" value="1"/>
</dbReference>
<dbReference type="InterPro" id="IPR027409">
    <property type="entry name" value="GroEL-like_apical_dom_sf"/>
</dbReference>
<dbReference type="FunFam" id="1.10.560.10:FF:000001">
    <property type="entry name" value="60 kDa chaperonin"/>
    <property type="match status" value="1"/>
</dbReference>
<dbReference type="OrthoDB" id="1733909at2759"/>
<organism evidence="7 8">
    <name type="scientific">Rasamsonia emersonii (strain ATCC 16479 / CBS 393.64 / IMI 116815)</name>
    <dbReference type="NCBI Taxonomy" id="1408163"/>
    <lineage>
        <taxon>Eukaryota</taxon>
        <taxon>Fungi</taxon>
        <taxon>Dikarya</taxon>
        <taxon>Ascomycota</taxon>
        <taxon>Pezizomycotina</taxon>
        <taxon>Eurotiomycetes</taxon>
        <taxon>Eurotiomycetidae</taxon>
        <taxon>Eurotiales</taxon>
        <taxon>Trichocomaceae</taxon>
        <taxon>Rasamsonia</taxon>
    </lineage>
</organism>
<evidence type="ECO:0000256" key="6">
    <source>
        <dbReference type="SAM" id="MobiDB-lite"/>
    </source>
</evidence>
<feature type="compositionally biased region" description="Polar residues" evidence="6">
    <location>
        <begin position="294"/>
        <end position="308"/>
    </location>
</feature>
<dbReference type="GO" id="GO:0042026">
    <property type="term" value="P:protein refolding"/>
    <property type="evidence" value="ECO:0007669"/>
    <property type="project" value="InterPro"/>
</dbReference>
<name>A0A0F4YSX5_RASE3</name>
<keyword evidence="8" id="KW-1185">Reference proteome</keyword>
<dbReference type="Proteomes" id="UP000053958">
    <property type="component" value="Unassembled WGS sequence"/>
</dbReference>
<keyword evidence="4" id="KW-0143">Chaperone</keyword>
<feature type="region of interest" description="Disordered" evidence="6">
    <location>
        <begin position="113"/>
        <end position="314"/>
    </location>
</feature>
<evidence type="ECO:0000256" key="2">
    <source>
        <dbReference type="ARBA" id="ARBA00022741"/>
    </source>
</evidence>
<evidence type="ECO:0000256" key="1">
    <source>
        <dbReference type="ARBA" id="ARBA00006607"/>
    </source>
</evidence>
<dbReference type="Gene3D" id="1.10.560.10">
    <property type="entry name" value="GroEL-like equatorial domain"/>
    <property type="match status" value="1"/>
</dbReference>
<evidence type="ECO:0000256" key="4">
    <source>
        <dbReference type="ARBA" id="ARBA00023186"/>
    </source>
</evidence>
<keyword evidence="2" id="KW-0547">Nucleotide-binding</keyword>
<dbReference type="SUPFAM" id="SSF48592">
    <property type="entry name" value="GroEL equatorial domain-like"/>
    <property type="match status" value="1"/>
</dbReference>
<dbReference type="GeneID" id="25317133"/>
<dbReference type="NCBIfam" id="TIGR02348">
    <property type="entry name" value="GroEL"/>
    <property type="match status" value="1"/>
</dbReference>
<feature type="compositionally biased region" description="Basic residues" evidence="6">
    <location>
        <begin position="188"/>
        <end position="204"/>
    </location>
</feature>
<sequence length="1140" mass="123493">MRTKVFSIITPSPGRAFTGHLTGGCQRGTSTDDSHDITRSNAMAGEKKALNRPKKRTLVRWDDNLNELLLLTVQSVCNAQGVRIPWGDVARAMGNNVSEGAIVQHLAKLRSRRVASNKQVPPPLRRGGSGSAAKASSTSTSPTKGSAEASSPKEQTKTKARKAADSSDEEDIPVVDETSDESEEYGSRRRSKKSGKKKSRKRRKLDVDTEPDSDHAEDGDDELLAVGAQFLNFPGDKHSSRSASPSEDDVAREKPSKIVILRYGRHNATLVPDDGSFSIDNEKSGDPKNAVNEDASQNAGYANGSGPSKDQAAEDFNVAGLSMDEAAGYFSGNGMGYQTTAEGSIPPPSGADAWEESIYDEEGYVKPVPKVRDPNNPLQPYLTAGKWPRDVILRQYDRDDPRIPGVPPVPKTVIPAAWLREENCEPALLFNRVLDNAREETYPESREHERKRPEYKEYMAAHRELPYFFEPHWNLPPTLHITDPNDDYKIHTFLTDKAADPEPLREQHSNFNALDLRVMQLDREIEKGNMLDMNRLIRIREDLDQHAKLPPGKCYNLMEELTEEDVVHPYGDWRAFTSRTSALSRAPFSKLRTSGVSLQQQRFAHKELKFGVEGRAQLLKGVDTLARAVSSTLGPKGRNVLIEQSYGSPKITKDGVTVAKAISLQDKFENLGARLLQDVASKTNEIAGDGTTTATVLARAIFSETVKNVAAGCNPMDLRRGTQAAVDAVVEYLKANKRDITTTEEIAQVATISANGDTHIGKLISSAMEKVGKEGVITVKEGKTIEDELEVTEGMRFDRGYTSAYFITDPKSQKVEFEKPLILLSEKKISAVQDIIPALEASTQLRRPLVIIAEDIEGSGRGGQGPGFGDNRKNILGDLGVLTNATVFTDELDLKLDKLTPDQLGSTGSITITKEDTIILNGEGSKDAIAQRCEQIRGVMNDPSTSDYEREKLQERLAKLSGGVAVIKVGGASEVEVGEKKDRVVDALNATRAAVEDGILPGGGTALLKAAANGLNDVKGANFDQQLGINIIKNAITRPARTIVENAGLEGSVIVGKLIDEYANDFNKGFDSSKGEFVDMISAGILDPLKVVRTALVDASGVASLLGTTEVAIVEAPEEKGPAAQGGGMGGMGGMGGGMF</sequence>
<gene>
    <name evidence="7" type="ORF">T310_4786</name>
</gene>
<dbReference type="RefSeq" id="XP_013327797.1">
    <property type="nucleotide sequence ID" value="XM_013472343.1"/>
</dbReference>
<dbReference type="SUPFAM" id="SSF52029">
    <property type="entry name" value="GroEL apical domain-like"/>
    <property type="match status" value="1"/>
</dbReference>
<dbReference type="PANTHER" id="PTHR45633">
    <property type="entry name" value="60 KDA HEAT SHOCK PROTEIN, MITOCHONDRIAL"/>
    <property type="match status" value="1"/>
</dbReference>
<feature type="compositionally biased region" description="Basic and acidic residues" evidence="6">
    <location>
        <begin position="154"/>
        <end position="165"/>
    </location>
</feature>
<dbReference type="NCBIfam" id="NF000592">
    <property type="entry name" value="PRK00013.1"/>
    <property type="match status" value="1"/>
</dbReference>
<reference evidence="7 8" key="1">
    <citation type="submission" date="2015-04" db="EMBL/GenBank/DDBJ databases">
        <authorList>
            <person name="Heijne W.H."/>
            <person name="Fedorova N.D."/>
            <person name="Nierman W.C."/>
            <person name="Vollebregt A.W."/>
            <person name="Zhao Z."/>
            <person name="Wu L."/>
            <person name="Kumar M."/>
            <person name="Stam H."/>
            <person name="van den Berg M.A."/>
            <person name="Pel H.J."/>
        </authorList>
    </citation>
    <scope>NUCLEOTIDE SEQUENCE [LARGE SCALE GENOMIC DNA]</scope>
    <source>
        <strain evidence="7 8">CBS 393.64</strain>
    </source>
</reference>
<feature type="compositionally biased region" description="Acidic residues" evidence="6">
    <location>
        <begin position="166"/>
        <end position="184"/>
    </location>
</feature>
<evidence type="ECO:0000313" key="7">
    <source>
        <dbReference type="EMBL" id="KKA21185.1"/>
    </source>
</evidence>
<proteinExistence type="inferred from homology"/>
<dbReference type="EMBL" id="LASV01000196">
    <property type="protein sequence ID" value="KKA21185.1"/>
    <property type="molecule type" value="Genomic_DNA"/>
</dbReference>
<evidence type="ECO:0000256" key="5">
    <source>
        <dbReference type="RuleBase" id="RU000418"/>
    </source>
</evidence>
<dbReference type="AlphaFoldDB" id="A0A0F4YSX5"/>
<dbReference type="SUPFAM" id="SSF54849">
    <property type="entry name" value="GroEL-intermediate domain like"/>
    <property type="match status" value="1"/>
</dbReference>
<protein>
    <submittedName>
        <fullName evidence="7">Antigenic mitochondrial protein HSP60</fullName>
    </submittedName>
</protein>
<dbReference type="NCBIfam" id="NF009487">
    <property type="entry name" value="PRK12849.1"/>
    <property type="match status" value="1"/>
</dbReference>
<dbReference type="NCBIfam" id="NF009489">
    <property type="entry name" value="PRK12851.1"/>
    <property type="match status" value="1"/>
</dbReference>
<feature type="compositionally biased region" description="Acidic residues" evidence="6">
    <location>
        <begin position="208"/>
        <end position="223"/>
    </location>
</feature>
<dbReference type="Pfam" id="PF00118">
    <property type="entry name" value="Cpn60_TCP1"/>
    <property type="match status" value="1"/>
</dbReference>
<feature type="compositionally biased region" description="Low complexity" evidence="6">
    <location>
        <begin position="131"/>
        <end position="147"/>
    </location>
</feature>
<dbReference type="Gene3D" id="3.50.7.10">
    <property type="entry name" value="GroEL"/>
    <property type="match status" value="1"/>
</dbReference>
<dbReference type="GO" id="GO:0140662">
    <property type="term" value="F:ATP-dependent protein folding chaperone"/>
    <property type="evidence" value="ECO:0007669"/>
    <property type="project" value="InterPro"/>
</dbReference>
<evidence type="ECO:0000256" key="3">
    <source>
        <dbReference type="ARBA" id="ARBA00022840"/>
    </source>
</evidence>
<comment type="similarity">
    <text evidence="1 5">Belongs to the chaperonin (HSP60) family.</text>
</comment>
<keyword evidence="3" id="KW-0067">ATP-binding</keyword>
<dbReference type="InterPro" id="IPR001844">
    <property type="entry name" value="Cpn60/GroEL"/>
</dbReference>
<dbReference type="InterPro" id="IPR002423">
    <property type="entry name" value="Cpn60/GroEL/TCP-1"/>
</dbReference>
<dbReference type="InterPro" id="IPR027410">
    <property type="entry name" value="TCP-1-like_intermed_sf"/>
</dbReference>
<dbReference type="GO" id="GO:0005524">
    <property type="term" value="F:ATP binding"/>
    <property type="evidence" value="ECO:0007669"/>
    <property type="project" value="UniProtKB-KW"/>
</dbReference>
<dbReference type="CDD" id="cd03344">
    <property type="entry name" value="GroEL"/>
    <property type="match status" value="1"/>
</dbReference>
<comment type="caution">
    <text evidence="7">The sequence shown here is derived from an EMBL/GenBank/DDBJ whole genome shotgun (WGS) entry which is preliminary data.</text>
</comment>
<evidence type="ECO:0000313" key="8">
    <source>
        <dbReference type="Proteomes" id="UP000053958"/>
    </source>
</evidence>
<dbReference type="Gene3D" id="3.30.260.10">
    <property type="entry name" value="TCP-1-like chaperonin intermediate domain"/>
    <property type="match status" value="1"/>
</dbReference>
<dbReference type="PRINTS" id="PR00298">
    <property type="entry name" value="CHAPERONIN60"/>
</dbReference>